<dbReference type="InterPro" id="IPR009057">
    <property type="entry name" value="Homeodomain-like_sf"/>
</dbReference>
<dbReference type="SUPFAM" id="SSF48498">
    <property type="entry name" value="Tetracyclin repressor-like, C-terminal domain"/>
    <property type="match status" value="1"/>
</dbReference>
<dbReference type="PROSITE" id="PS50977">
    <property type="entry name" value="HTH_TETR_2"/>
    <property type="match status" value="1"/>
</dbReference>
<evidence type="ECO:0000313" key="6">
    <source>
        <dbReference type="EMBL" id="GEN11877.1"/>
    </source>
</evidence>
<sequence length="196" mass="21685">MSSDPRTAILNAAGEVFGRYGFKKASVEDIAKRAGVGKGSIYLHFENKEALFEACVKQEVARGFVELRARLRDAKTPVEQVRTYIRCRIEQHTRKPEDPRIEMATVLELGEAAAHMIPQMVDEETSVLAAIIEHGVIQGVFHAGNSRQVARGLVELIMVLGPWMLTSEPDEQSQKALDASFEVFIRGLTVPPLPTS</sequence>
<keyword evidence="8" id="KW-1185">Reference proteome</keyword>
<dbReference type="GO" id="GO:0003700">
    <property type="term" value="F:DNA-binding transcription factor activity"/>
    <property type="evidence" value="ECO:0007669"/>
    <property type="project" value="TreeGrafter"/>
</dbReference>
<evidence type="ECO:0000313" key="7">
    <source>
        <dbReference type="EMBL" id="SEU38703.1"/>
    </source>
</evidence>
<dbReference type="InterPro" id="IPR036271">
    <property type="entry name" value="Tet_transcr_reg_TetR-rel_C_sf"/>
</dbReference>
<dbReference type="PROSITE" id="PS01081">
    <property type="entry name" value="HTH_TETR_1"/>
    <property type="match status" value="1"/>
</dbReference>
<reference evidence="7 8" key="1">
    <citation type="submission" date="2016-10" db="EMBL/GenBank/DDBJ databases">
        <authorList>
            <person name="Varghese N."/>
            <person name="Submissions S."/>
        </authorList>
    </citation>
    <scope>NUCLEOTIDE SEQUENCE [LARGE SCALE GENOMIC DNA]</scope>
    <source>
        <strain evidence="7 8">DSM 16525</strain>
    </source>
</reference>
<dbReference type="InterPro" id="IPR023772">
    <property type="entry name" value="DNA-bd_HTH_TetR-type_CS"/>
</dbReference>
<dbReference type="SUPFAM" id="SSF46689">
    <property type="entry name" value="Homeodomain-like"/>
    <property type="match status" value="1"/>
</dbReference>
<dbReference type="PANTHER" id="PTHR30055">
    <property type="entry name" value="HTH-TYPE TRANSCRIPTIONAL REGULATOR RUTR"/>
    <property type="match status" value="1"/>
</dbReference>
<name>A0A511TCK3_MYXFU</name>
<dbReference type="AlphaFoldDB" id="A0A511TCK3"/>
<dbReference type="Pfam" id="PF17935">
    <property type="entry name" value="TetR_C_27"/>
    <property type="match status" value="1"/>
</dbReference>
<reference evidence="6 9" key="2">
    <citation type="submission" date="2019-07" db="EMBL/GenBank/DDBJ databases">
        <title>Whole genome shotgun sequence of Myxococcus fulvus NBRC 100333.</title>
        <authorList>
            <person name="Hosoyama A."/>
            <person name="Uohara A."/>
            <person name="Ohji S."/>
            <person name="Ichikawa N."/>
        </authorList>
    </citation>
    <scope>NUCLEOTIDE SEQUENCE [LARGE SCALE GENOMIC DNA]</scope>
    <source>
        <strain evidence="6 9">NBRC 100333</strain>
    </source>
</reference>
<dbReference type="STRING" id="1334629.MFUL124B02_10585"/>
<feature type="domain" description="HTH tetR-type" evidence="5">
    <location>
        <begin position="3"/>
        <end position="63"/>
    </location>
</feature>
<feature type="DNA-binding region" description="H-T-H motif" evidence="4">
    <location>
        <begin position="26"/>
        <end position="45"/>
    </location>
</feature>
<dbReference type="GO" id="GO:0000976">
    <property type="term" value="F:transcription cis-regulatory region binding"/>
    <property type="evidence" value="ECO:0007669"/>
    <property type="project" value="TreeGrafter"/>
</dbReference>
<dbReference type="Proteomes" id="UP000321514">
    <property type="component" value="Unassembled WGS sequence"/>
</dbReference>
<keyword evidence="2 4" id="KW-0238">DNA-binding</keyword>
<dbReference type="EMBL" id="BJXR01000050">
    <property type="protein sequence ID" value="GEN11877.1"/>
    <property type="molecule type" value="Genomic_DNA"/>
</dbReference>
<evidence type="ECO:0000313" key="9">
    <source>
        <dbReference type="Proteomes" id="UP000321514"/>
    </source>
</evidence>
<dbReference type="Pfam" id="PF00440">
    <property type="entry name" value="TetR_N"/>
    <property type="match status" value="1"/>
</dbReference>
<proteinExistence type="predicted"/>
<keyword evidence="3" id="KW-0804">Transcription</keyword>
<evidence type="ECO:0000256" key="4">
    <source>
        <dbReference type="PROSITE-ProRule" id="PRU00335"/>
    </source>
</evidence>
<dbReference type="PANTHER" id="PTHR30055:SF234">
    <property type="entry name" value="HTH-TYPE TRANSCRIPTIONAL REGULATOR BETI"/>
    <property type="match status" value="1"/>
</dbReference>
<evidence type="ECO:0000256" key="1">
    <source>
        <dbReference type="ARBA" id="ARBA00023015"/>
    </source>
</evidence>
<dbReference type="PRINTS" id="PR00455">
    <property type="entry name" value="HTHTETR"/>
</dbReference>
<dbReference type="Gene3D" id="1.10.357.10">
    <property type="entry name" value="Tetracycline Repressor, domain 2"/>
    <property type="match status" value="1"/>
</dbReference>
<evidence type="ECO:0000259" key="5">
    <source>
        <dbReference type="PROSITE" id="PS50977"/>
    </source>
</evidence>
<keyword evidence="1" id="KW-0805">Transcription regulation</keyword>
<dbReference type="OrthoDB" id="5431414at2"/>
<dbReference type="EMBL" id="FOIB01000013">
    <property type="protein sequence ID" value="SEU38703.1"/>
    <property type="molecule type" value="Genomic_DNA"/>
</dbReference>
<dbReference type="InterPro" id="IPR041478">
    <property type="entry name" value="TetR_C_27"/>
</dbReference>
<dbReference type="InterPro" id="IPR050109">
    <property type="entry name" value="HTH-type_TetR-like_transc_reg"/>
</dbReference>
<dbReference type="RefSeq" id="WP_046711911.1">
    <property type="nucleotide sequence ID" value="NZ_BJXR01000050.1"/>
</dbReference>
<accession>A0A511TCK3</accession>
<comment type="caution">
    <text evidence="6">The sequence shown here is derived from an EMBL/GenBank/DDBJ whole genome shotgun (WGS) entry which is preliminary data.</text>
</comment>
<evidence type="ECO:0000313" key="8">
    <source>
        <dbReference type="Proteomes" id="UP000183760"/>
    </source>
</evidence>
<protein>
    <submittedName>
        <fullName evidence="6">TetR family transcriptional regulator</fullName>
    </submittedName>
    <submittedName>
        <fullName evidence="7">Transcriptional regulator, TetR family</fullName>
    </submittedName>
</protein>
<evidence type="ECO:0000256" key="3">
    <source>
        <dbReference type="ARBA" id="ARBA00023163"/>
    </source>
</evidence>
<organism evidence="6 9">
    <name type="scientific">Myxococcus fulvus</name>
    <dbReference type="NCBI Taxonomy" id="33"/>
    <lineage>
        <taxon>Bacteria</taxon>
        <taxon>Pseudomonadati</taxon>
        <taxon>Myxococcota</taxon>
        <taxon>Myxococcia</taxon>
        <taxon>Myxococcales</taxon>
        <taxon>Cystobacterineae</taxon>
        <taxon>Myxococcaceae</taxon>
        <taxon>Myxococcus</taxon>
    </lineage>
</organism>
<dbReference type="FunFam" id="1.10.10.60:FF:000141">
    <property type="entry name" value="TetR family transcriptional regulator"/>
    <property type="match status" value="1"/>
</dbReference>
<dbReference type="Proteomes" id="UP000183760">
    <property type="component" value="Unassembled WGS sequence"/>
</dbReference>
<gene>
    <name evidence="6" type="ORF">MFU01_69140</name>
    <name evidence="7" type="ORF">SAMN05443572_113167</name>
</gene>
<dbReference type="Gene3D" id="1.10.10.60">
    <property type="entry name" value="Homeodomain-like"/>
    <property type="match status" value="1"/>
</dbReference>
<evidence type="ECO:0000256" key="2">
    <source>
        <dbReference type="ARBA" id="ARBA00023125"/>
    </source>
</evidence>
<dbReference type="InterPro" id="IPR001647">
    <property type="entry name" value="HTH_TetR"/>
</dbReference>